<dbReference type="CDD" id="cd03053">
    <property type="entry name" value="GST_N_Phi"/>
    <property type="match status" value="1"/>
</dbReference>
<dbReference type="Pfam" id="PF00043">
    <property type="entry name" value="GST_C"/>
    <property type="match status" value="1"/>
</dbReference>
<dbReference type="EMBL" id="OX459123">
    <property type="protein sequence ID" value="CAI9110325.1"/>
    <property type="molecule type" value="Genomic_DNA"/>
</dbReference>
<evidence type="ECO:0000256" key="4">
    <source>
        <dbReference type="ARBA" id="ARBA00047960"/>
    </source>
</evidence>
<dbReference type="SUPFAM" id="SSF52833">
    <property type="entry name" value="Thioredoxin-like"/>
    <property type="match status" value="1"/>
</dbReference>
<dbReference type="GO" id="GO:0005737">
    <property type="term" value="C:cytoplasm"/>
    <property type="evidence" value="ECO:0007669"/>
    <property type="project" value="TreeGrafter"/>
</dbReference>
<dbReference type="PROSITE" id="PS50404">
    <property type="entry name" value="GST_NTER"/>
    <property type="match status" value="1"/>
</dbReference>
<comment type="similarity">
    <text evidence="1">Belongs to the GST superfamily. Phi family.</text>
</comment>
<feature type="domain" description="GST N-terminal" evidence="6">
    <location>
        <begin position="1"/>
        <end position="82"/>
    </location>
</feature>
<dbReference type="FunFam" id="3.40.30.10:FF:000016">
    <property type="entry name" value="Glutathione S-transferase F2"/>
    <property type="match status" value="1"/>
</dbReference>
<accession>A0AAV1DR25</accession>
<dbReference type="GO" id="GO:0006749">
    <property type="term" value="P:glutathione metabolic process"/>
    <property type="evidence" value="ECO:0007669"/>
    <property type="project" value="TreeGrafter"/>
</dbReference>
<dbReference type="FunFam" id="1.20.1050.10:FF:000004">
    <property type="entry name" value="Glutathione S-transferase F2"/>
    <property type="match status" value="1"/>
</dbReference>
<evidence type="ECO:0000259" key="6">
    <source>
        <dbReference type="PROSITE" id="PS50404"/>
    </source>
</evidence>
<comment type="catalytic activity">
    <reaction evidence="4">
        <text>RX + glutathione = an S-substituted glutathione + a halide anion + H(+)</text>
        <dbReference type="Rhea" id="RHEA:16437"/>
        <dbReference type="ChEBI" id="CHEBI:15378"/>
        <dbReference type="ChEBI" id="CHEBI:16042"/>
        <dbReference type="ChEBI" id="CHEBI:17792"/>
        <dbReference type="ChEBI" id="CHEBI:57925"/>
        <dbReference type="ChEBI" id="CHEBI:90779"/>
        <dbReference type="EC" id="2.5.1.18"/>
    </reaction>
</comment>
<dbReference type="Gene3D" id="1.20.1050.10">
    <property type="match status" value="1"/>
</dbReference>
<protein>
    <recommendedName>
        <fullName evidence="2">glutathione transferase</fullName>
        <ecNumber evidence="2">2.5.1.18</ecNumber>
    </recommendedName>
    <alternativeName>
        <fullName evidence="5">GST class-phi</fullName>
    </alternativeName>
</protein>
<dbReference type="InterPro" id="IPR036282">
    <property type="entry name" value="Glutathione-S-Trfase_C_sf"/>
</dbReference>
<dbReference type="PANTHER" id="PTHR43900">
    <property type="entry name" value="GLUTATHIONE S-TRANSFERASE RHO"/>
    <property type="match status" value="1"/>
</dbReference>
<evidence type="ECO:0000313" key="8">
    <source>
        <dbReference type="EMBL" id="CAI9110325.1"/>
    </source>
</evidence>
<dbReference type="PROSITE" id="PS50405">
    <property type="entry name" value="GST_CTER"/>
    <property type="match status" value="1"/>
</dbReference>
<dbReference type="GO" id="GO:0043295">
    <property type="term" value="F:glutathione binding"/>
    <property type="evidence" value="ECO:0007669"/>
    <property type="project" value="TreeGrafter"/>
</dbReference>
<evidence type="ECO:0000256" key="3">
    <source>
        <dbReference type="ARBA" id="ARBA00022679"/>
    </source>
</evidence>
<dbReference type="PANTHER" id="PTHR43900:SF54">
    <property type="entry name" value="GLUTATHIONE S-TRANSFERASE F12"/>
    <property type="match status" value="1"/>
</dbReference>
<evidence type="ECO:0000256" key="2">
    <source>
        <dbReference type="ARBA" id="ARBA00012452"/>
    </source>
</evidence>
<dbReference type="Pfam" id="PF02798">
    <property type="entry name" value="GST_N"/>
    <property type="match status" value="1"/>
</dbReference>
<evidence type="ECO:0000256" key="5">
    <source>
        <dbReference type="ARBA" id="ARBA00081070"/>
    </source>
</evidence>
<dbReference type="SFLD" id="SFLDS00019">
    <property type="entry name" value="Glutathione_Transferase_(cytos"/>
    <property type="match status" value="1"/>
</dbReference>
<dbReference type="InterPro" id="IPR004046">
    <property type="entry name" value="GST_C"/>
</dbReference>
<dbReference type="EC" id="2.5.1.18" evidence="2"/>
<keyword evidence="9" id="KW-1185">Reference proteome</keyword>
<dbReference type="InterPro" id="IPR034347">
    <property type="entry name" value="GST_Phi_C"/>
</dbReference>
<evidence type="ECO:0000313" key="9">
    <source>
        <dbReference type="Proteomes" id="UP001161247"/>
    </source>
</evidence>
<gene>
    <name evidence="8" type="ORF">OLC1_LOCUS18003</name>
</gene>
<reference evidence="8" key="1">
    <citation type="submission" date="2023-03" db="EMBL/GenBank/DDBJ databases">
        <authorList>
            <person name="Julca I."/>
        </authorList>
    </citation>
    <scope>NUCLEOTIDE SEQUENCE</scope>
</reference>
<evidence type="ECO:0000259" key="7">
    <source>
        <dbReference type="PROSITE" id="PS50405"/>
    </source>
</evidence>
<dbReference type="Gene3D" id="3.40.30.10">
    <property type="entry name" value="Glutaredoxin"/>
    <property type="match status" value="1"/>
</dbReference>
<dbReference type="InterPro" id="IPR004045">
    <property type="entry name" value="Glutathione_S-Trfase_N"/>
</dbReference>
<evidence type="ECO:0000256" key="1">
    <source>
        <dbReference type="ARBA" id="ARBA00010128"/>
    </source>
</evidence>
<dbReference type="SFLD" id="SFLDG00358">
    <property type="entry name" value="Main_(cytGST)"/>
    <property type="match status" value="1"/>
</dbReference>
<dbReference type="SUPFAM" id="SSF47616">
    <property type="entry name" value="GST C-terminal domain-like"/>
    <property type="match status" value="1"/>
</dbReference>
<dbReference type="GO" id="GO:0004364">
    <property type="term" value="F:glutathione transferase activity"/>
    <property type="evidence" value="ECO:0007669"/>
    <property type="project" value="UniProtKB-EC"/>
</dbReference>
<organism evidence="8 9">
    <name type="scientific">Oldenlandia corymbosa var. corymbosa</name>
    <dbReference type="NCBI Taxonomy" id="529605"/>
    <lineage>
        <taxon>Eukaryota</taxon>
        <taxon>Viridiplantae</taxon>
        <taxon>Streptophyta</taxon>
        <taxon>Embryophyta</taxon>
        <taxon>Tracheophyta</taxon>
        <taxon>Spermatophyta</taxon>
        <taxon>Magnoliopsida</taxon>
        <taxon>eudicotyledons</taxon>
        <taxon>Gunneridae</taxon>
        <taxon>Pentapetalae</taxon>
        <taxon>asterids</taxon>
        <taxon>lamiids</taxon>
        <taxon>Gentianales</taxon>
        <taxon>Rubiaceae</taxon>
        <taxon>Rubioideae</taxon>
        <taxon>Spermacoceae</taxon>
        <taxon>Hedyotis-Oldenlandia complex</taxon>
        <taxon>Oldenlandia</taxon>
    </lineage>
</organism>
<dbReference type="InterPro" id="IPR010987">
    <property type="entry name" value="Glutathione-S-Trfase_C-like"/>
</dbReference>
<sequence>MVVKVYGPVTAGCPQRVMVCLFEVGVEFEVKHVDLEHMEQKKPEFLLLQPFGQVPVIEDGDFRLFESRAIVRYYASKHGPNLLGTTLEEKAQVDQWLEVESHNFNDNLFGLVLQLEVFPRMGQGTDWKLVQHHVEVLNKVLDVYEERLSKTKYLAGNYYSIADMCHLPGITFLMTEGKLGHLIKDRKNVNSWWNDISSRPAWKKVLALDISSIHNQN</sequence>
<feature type="domain" description="GST C-terminal" evidence="7">
    <location>
        <begin position="86"/>
        <end position="217"/>
    </location>
</feature>
<dbReference type="Proteomes" id="UP001161247">
    <property type="component" value="Chromosome 6"/>
</dbReference>
<keyword evidence="3" id="KW-0808">Transferase</keyword>
<dbReference type="CDD" id="cd03187">
    <property type="entry name" value="GST_C_Phi"/>
    <property type="match status" value="1"/>
</dbReference>
<dbReference type="InterPro" id="IPR036249">
    <property type="entry name" value="Thioredoxin-like_sf"/>
</dbReference>
<name>A0AAV1DR25_OLDCO</name>
<proteinExistence type="inferred from homology"/>
<dbReference type="InterPro" id="IPR040079">
    <property type="entry name" value="Glutathione_S-Trfase"/>
</dbReference>
<dbReference type="AlphaFoldDB" id="A0AAV1DR25"/>
<dbReference type="GO" id="GO:0009407">
    <property type="term" value="P:toxin catabolic process"/>
    <property type="evidence" value="ECO:0007669"/>
    <property type="project" value="UniProtKB-ARBA"/>
</dbReference>